<comment type="similarity">
    <text evidence="2">Belongs to the bacterial solute-binding protein 5 family.</text>
</comment>
<dbReference type="Gene3D" id="3.10.105.10">
    <property type="entry name" value="Dipeptide-binding Protein, Domain 3"/>
    <property type="match status" value="1"/>
</dbReference>
<organism evidence="5 6">
    <name type="scientific">Qingshengfaniella alkalisoli</name>
    <dbReference type="NCBI Taxonomy" id="2599296"/>
    <lineage>
        <taxon>Bacteria</taxon>
        <taxon>Pseudomonadati</taxon>
        <taxon>Pseudomonadota</taxon>
        <taxon>Alphaproteobacteria</taxon>
        <taxon>Rhodobacterales</taxon>
        <taxon>Paracoccaceae</taxon>
        <taxon>Qingshengfaniella</taxon>
    </lineage>
</organism>
<protein>
    <submittedName>
        <fullName evidence="5">ABC transporter substrate-binding protein</fullName>
    </submittedName>
</protein>
<dbReference type="Pfam" id="PF00496">
    <property type="entry name" value="SBP_bac_5"/>
    <property type="match status" value="1"/>
</dbReference>
<dbReference type="Proteomes" id="UP000318483">
    <property type="component" value="Plasmid unnamed2"/>
</dbReference>
<dbReference type="KEGG" id="lit:FPZ52_13700"/>
<accession>A0A5B8IZ77</accession>
<name>A0A5B8IZ77_9RHOB</name>
<dbReference type="PIRSF" id="PIRSF002741">
    <property type="entry name" value="MppA"/>
    <property type="match status" value="1"/>
</dbReference>
<dbReference type="GO" id="GO:0015833">
    <property type="term" value="P:peptide transport"/>
    <property type="evidence" value="ECO:0007669"/>
    <property type="project" value="TreeGrafter"/>
</dbReference>
<dbReference type="PANTHER" id="PTHR30290">
    <property type="entry name" value="PERIPLASMIC BINDING COMPONENT OF ABC TRANSPORTER"/>
    <property type="match status" value="1"/>
</dbReference>
<dbReference type="GO" id="GO:0030288">
    <property type="term" value="C:outer membrane-bounded periplasmic space"/>
    <property type="evidence" value="ECO:0007669"/>
    <property type="project" value="UniProtKB-ARBA"/>
</dbReference>
<evidence type="ECO:0000313" key="6">
    <source>
        <dbReference type="Proteomes" id="UP000318483"/>
    </source>
</evidence>
<dbReference type="GO" id="GO:1904680">
    <property type="term" value="F:peptide transmembrane transporter activity"/>
    <property type="evidence" value="ECO:0007669"/>
    <property type="project" value="TreeGrafter"/>
</dbReference>
<geneLocation type="plasmid" evidence="5 6">
    <name>unnamed2</name>
</geneLocation>
<dbReference type="InterPro" id="IPR039424">
    <property type="entry name" value="SBP_5"/>
</dbReference>
<evidence type="ECO:0000313" key="5">
    <source>
        <dbReference type="EMBL" id="QDY71004.1"/>
    </source>
</evidence>
<dbReference type="InterPro" id="IPR030678">
    <property type="entry name" value="Peptide/Ni-bd"/>
</dbReference>
<keyword evidence="6" id="KW-1185">Reference proteome</keyword>
<dbReference type="CDD" id="cd08502">
    <property type="entry name" value="PBP2_NikA_DppA_OppA_like_16"/>
    <property type="match status" value="1"/>
</dbReference>
<feature type="domain" description="Solute-binding protein family 5" evidence="4">
    <location>
        <begin position="57"/>
        <end position="414"/>
    </location>
</feature>
<keyword evidence="5" id="KW-0614">Plasmid</keyword>
<dbReference type="Gene3D" id="3.40.190.10">
    <property type="entry name" value="Periplasmic binding protein-like II"/>
    <property type="match status" value="1"/>
</dbReference>
<comment type="subcellular location">
    <subcellularLocation>
        <location evidence="1">Periplasm</location>
    </subcellularLocation>
</comment>
<dbReference type="AlphaFoldDB" id="A0A5B8IZ77"/>
<gene>
    <name evidence="5" type="ORF">FPZ52_13700</name>
</gene>
<dbReference type="PANTHER" id="PTHR30290:SF38">
    <property type="entry name" value="D,D-DIPEPTIDE-BINDING PERIPLASMIC PROTEIN DDPA-RELATED"/>
    <property type="match status" value="1"/>
</dbReference>
<sequence>MGATMLTSPVFAEGVIDVAIIGEPPTLDPMMSTADVVSIVTQHFFETLYTFDENWAVVPLLAQDMPEISEDGLTYRIPLREGITFHDGSTMDSADVVASLQRWLKVSTRGKGVAEQVAGIETDGANTVVITLTESYSPLLSLLAFSNAAAMIVPEEVLGEELSAIVGTGPYKLEEHLPDQYIQVTRFDDYVSREEPSSGGSGKREQILDEIRFVPVPDAATRVEGVLSGQFQFADGLPTEAYDRIESTDGVEPMLLAPFGWPIFAFNLKEGLMADQNVRSAVQAALAPEDMLYAAFGDEKFFVTDAALFPESFQWHNEEGAELYNQADAAKSQELLSKAGYDGSPLRILTSHQYEFHYKMAEVAKVYLEAGGFTVELDVVDWATLTQQRDNPAAWDIYITHSPFLPEPALTSMYSPTSRLGWANEEKDAVLKEFTSETDPEKRLELFAELQKLVYEQAPFYKVGGFNTLLAKSTALDGVTETPWPYFWNASLSE</sequence>
<evidence type="ECO:0000256" key="3">
    <source>
        <dbReference type="ARBA" id="ARBA00022729"/>
    </source>
</evidence>
<keyword evidence="3" id="KW-0732">Signal</keyword>
<evidence type="ECO:0000256" key="2">
    <source>
        <dbReference type="ARBA" id="ARBA00005695"/>
    </source>
</evidence>
<dbReference type="GO" id="GO:0043190">
    <property type="term" value="C:ATP-binding cassette (ABC) transporter complex"/>
    <property type="evidence" value="ECO:0007669"/>
    <property type="project" value="InterPro"/>
</dbReference>
<proteinExistence type="inferred from homology"/>
<dbReference type="OrthoDB" id="9803988at2"/>
<dbReference type="SUPFAM" id="SSF53850">
    <property type="entry name" value="Periplasmic binding protein-like II"/>
    <property type="match status" value="1"/>
</dbReference>
<evidence type="ECO:0000256" key="1">
    <source>
        <dbReference type="ARBA" id="ARBA00004418"/>
    </source>
</evidence>
<reference evidence="5 6" key="1">
    <citation type="submission" date="2019-07" db="EMBL/GenBank/DDBJ databases">
        <title>Litoreibacter alkalisoli sp. nov., isolated from saline-alkaline soil.</title>
        <authorList>
            <person name="Wang S."/>
            <person name="Xu L."/>
            <person name="Xing Y.-T."/>
            <person name="Sun J.-Q."/>
        </authorList>
    </citation>
    <scope>NUCLEOTIDE SEQUENCE [LARGE SCALE GENOMIC DNA]</scope>
    <source>
        <strain evidence="5 6">LN3S51</strain>
        <plasmid evidence="5 6">unnamed2</plasmid>
    </source>
</reference>
<evidence type="ECO:0000259" key="4">
    <source>
        <dbReference type="Pfam" id="PF00496"/>
    </source>
</evidence>
<dbReference type="InterPro" id="IPR000914">
    <property type="entry name" value="SBP_5_dom"/>
</dbReference>
<dbReference type="EMBL" id="CP042263">
    <property type="protein sequence ID" value="QDY71004.1"/>
    <property type="molecule type" value="Genomic_DNA"/>
</dbReference>